<name>A0A4R8FZK4_9RHOB</name>
<dbReference type="InterPro" id="IPR036388">
    <property type="entry name" value="WH-like_DNA-bd_sf"/>
</dbReference>
<evidence type="ECO:0008006" key="4">
    <source>
        <dbReference type="Google" id="ProtNLM"/>
    </source>
</evidence>
<comment type="caution">
    <text evidence="2">The sequence shown here is derived from an EMBL/GenBank/DDBJ whole genome shotgun (WGS) entry which is preliminary data.</text>
</comment>
<dbReference type="InterPro" id="IPR051677">
    <property type="entry name" value="AfsR-DnrI-RedD_regulator"/>
</dbReference>
<gene>
    <name evidence="2" type="ORF">EV657_103168</name>
</gene>
<evidence type="ECO:0000313" key="2">
    <source>
        <dbReference type="EMBL" id="TDX32597.1"/>
    </source>
</evidence>
<dbReference type="Proteomes" id="UP000295484">
    <property type="component" value="Unassembled WGS sequence"/>
</dbReference>
<evidence type="ECO:0000256" key="1">
    <source>
        <dbReference type="SAM" id="MobiDB-lite"/>
    </source>
</evidence>
<sequence>MPTTTRLFPRYPRIRAAAAARPRMPARRTRAPGETSTRIRAQPDRPLDRNVAGRSARGGVDRSSHHNDDQIAAGFETGRPVGSFVGRGRPAATGAPFDAIRRPGLPSAPVGCATHPGRAVCPAWWRPCFRDRAAVVFRRSLHFPVDRPGHRELRGALAPPQDQAIEIPLLGQLRVRRDGIGVPGPRSRALPAFLTATGRPYRREKLCELFWDLPADPKAALRWALTGIRKAVDSAVRPRIIAGRERVAFDGAGLNVDLRAIRTCLSDAAASYAELEDAARRLGEDLLDGARRGWRRGLRVMAGGRARGCRGDSGRGSGASGPPSRRAARGRADVAAALGRGRPRGGACRGRPR</sequence>
<organism evidence="2 3">
    <name type="scientific">Rhodovulum visakhapatnamense</name>
    <dbReference type="NCBI Taxonomy" id="364297"/>
    <lineage>
        <taxon>Bacteria</taxon>
        <taxon>Pseudomonadati</taxon>
        <taxon>Pseudomonadota</taxon>
        <taxon>Alphaproteobacteria</taxon>
        <taxon>Rhodobacterales</taxon>
        <taxon>Paracoccaceae</taxon>
        <taxon>Rhodovulum</taxon>
    </lineage>
</organism>
<dbReference type="EMBL" id="SOEB01000003">
    <property type="protein sequence ID" value="TDX32597.1"/>
    <property type="molecule type" value="Genomic_DNA"/>
</dbReference>
<feature type="region of interest" description="Disordered" evidence="1">
    <location>
        <begin position="304"/>
        <end position="332"/>
    </location>
</feature>
<dbReference type="Gene3D" id="1.10.10.10">
    <property type="entry name" value="Winged helix-like DNA-binding domain superfamily/Winged helix DNA-binding domain"/>
    <property type="match status" value="1"/>
</dbReference>
<dbReference type="AlphaFoldDB" id="A0A4R8FZK4"/>
<accession>A0A4R8FZK4</accession>
<feature type="region of interest" description="Disordered" evidence="1">
    <location>
        <begin position="16"/>
        <end position="67"/>
    </location>
</feature>
<proteinExistence type="predicted"/>
<dbReference type="PANTHER" id="PTHR35807">
    <property type="entry name" value="TRANSCRIPTIONAL REGULATOR REDD-RELATED"/>
    <property type="match status" value="1"/>
</dbReference>
<reference evidence="2 3" key="1">
    <citation type="submission" date="2019-03" db="EMBL/GenBank/DDBJ databases">
        <title>Genomic Encyclopedia of Type Strains, Phase IV (KMG-IV): sequencing the most valuable type-strain genomes for metagenomic binning, comparative biology and taxonomic classification.</title>
        <authorList>
            <person name="Goeker M."/>
        </authorList>
    </citation>
    <scope>NUCLEOTIDE SEQUENCE [LARGE SCALE GENOMIC DNA]</scope>
    <source>
        <strain evidence="2 3">JA181</strain>
    </source>
</reference>
<protein>
    <recommendedName>
        <fullName evidence="4">Transcriptional regulator</fullName>
    </recommendedName>
</protein>
<evidence type="ECO:0000313" key="3">
    <source>
        <dbReference type="Proteomes" id="UP000295484"/>
    </source>
</evidence>